<name>A0A6C2UTY0_9BACT</name>
<gene>
    <name evidence="5" type="primary">rsbU_3</name>
    <name evidence="5" type="ORF">SCARR_04857</name>
</gene>
<feature type="domain" description="PPM-type phosphatase" evidence="4">
    <location>
        <begin position="261"/>
        <end position="482"/>
    </location>
</feature>
<dbReference type="EMBL" id="CAAHFH010000002">
    <property type="protein sequence ID" value="VGO22761.1"/>
    <property type="molecule type" value="Genomic_DNA"/>
</dbReference>
<dbReference type="PANTHER" id="PTHR43156:SF2">
    <property type="entry name" value="STAGE II SPORULATION PROTEIN E"/>
    <property type="match status" value="1"/>
</dbReference>
<dbReference type="AlphaFoldDB" id="A0A6C2UTY0"/>
<dbReference type="SMART" id="SM00331">
    <property type="entry name" value="PP2C_SIG"/>
    <property type="match status" value="1"/>
</dbReference>
<dbReference type="SUPFAM" id="SSF81606">
    <property type="entry name" value="PP2C-like"/>
    <property type="match status" value="1"/>
</dbReference>
<evidence type="ECO:0000259" key="4">
    <source>
        <dbReference type="SMART" id="SM00331"/>
    </source>
</evidence>
<dbReference type="InterPro" id="IPR001932">
    <property type="entry name" value="PPM-type_phosphatase-like_dom"/>
</dbReference>
<dbReference type="InterPro" id="IPR052016">
    <property type="entry name" value="Bact_Sigma-Reg"/>
</dbReference>
<keyword evidence="6" id="KW-1185">Reference proteome</keyword>
<dbReference type="Gene3D" id="3.60.40.10">
    <property type="entry name" value="PPM-type phosphatase domain"/>
    <property type="match status" value="1"/>
</dbReference>
<evidence type="ECO:0000256" key="2">
    <source>
        <dbReference type="SAM" id="Phobius"/>
    </source>
</evidence>
<dbReference type="SMART" id="SM00065">
    <property type="entry name" value="GAF"/>
    <property type="match status" value="1"/>
</dbReference>
<keyword evidence="2" id="KW-0472">Membrane</keyword>
<feature type="domain" description="GAF" evidence="3">
    <location>
        <begin position="66"/>
        <end position="234"/>
    </location>
</feature>
<reference evidence="5 6" key="1">
    <citation type="submission" date="2019-04" db="EMBL/GenBank/DDBJ databases">
        <authorList>
            <person name="Van Vliet M D."/>
        </authorList>
    </citation>
    <scope>NUCLEOTIDE SEQUENCE [LARGE SCALE GENOMIC DNA]</scope>
    <source>
        <strain evidence="5 6">F21</strain>
    </source>
</reference>
<dbReference type="SUPFAM" id="SSF55781">
    <property type="entry name" value="GAF domain-like"/>
    <property type="match status" value="1"/>
</dbReference>
<dbReference type="Pfam" id="PF13185">
    <property type="entry name" value="GAF_2"/>
    <property type="match status" value="1"/>
</dbReference>
<evidence type="ECO:0000313" key="5">
    <source>
        <dbReference type="EMBL" id="VGO22761.1"/>
    </source>
</evidence>
<proteinExistence type="predicted"/>
<protein>
    <submittedName>
        <fullName evidence="5">Phosphoserine phosphatase RsbU</fullName>
    </submittedName>
</protein>
<dbReference type="Gene3D" id="3.30.450.40">
    <property type="match status" value="1"/>
</dbReference>
<keyword evidence="2" id="KW-1133">Transmembrane helix</keyword>
<dbReference type="InterPro" id="IPR003018">
    <property type="entry name" value="GAF"/>
</dbReference>
<accession>A0A6C2UTY0</accession>
<sequence length="483" mass="53043">MHGFLLWLAIVSYLVLLVIVSLSLYISYKRRVKLRTERDTLLLEKEAALGFVNNVGQVFADSDSVEMDVLLERVLYYAVRTCKAGAGCIHLANPKAGRLEARAVSGVFPPPFDINIEHIDLQNNATEQLERLVLNTPIPLGKGLIGEASVLGNSILIEDGEMDSRIPQAPVPFLKIKTMLIVPMRFGNRTIGVMTLANRTDGRRFALSDLNLAQSLASEASVPIHYAGLQETLEEKRQLDRGMQIAQQIQNSLLPQELPSFPTVDIAAFNHPAMDIGGDYYDFIRIDNQHIGLAIADVSGKGIGGALMMAVCRGVLRVNAENVYDPATMLSSLNKTLSTNLADDMFISMLYMVLNLDTHLLSYARAGHEAPIIIRSNDPKAEQIETAGIAIGLVDNDTFAATIETRNITLHPGDLVVTYTDGITEAMNSSQEEWGTENLIETVERMANATAGDLLENIHKDVLAFTGNCRQHDDMTMLALKIK</sequence>
<dbReference type="RefSeq" id="WP_136064376.1">
    <property type="nucleotide sequence ID" value="NZ_CAAHFH010000002.1"/>
</dbReference>
<organism evidence="5 6">
    <name type="scientific">Pontiella sulfatireligans</name>
    <dbReference type="NCBI Taxonomy" id="2750658"/>
    <lineage>
        <taxon>Bacteria</taxon>
        <taxon>Pseudomonadati</taxon>
        <taxon>Kiritimatiellota</taxon>
        <taxon>Kiritimatiellia</taxon>
        <taxon>Kiritimatiellales</taxon>
        <taxon>Pontiellaceae</taxon>
        <taxon>Pontiella</taxon>
    </lineage>
</organism>
<keyword evidence="2" id="KW-0812">Transmembrane</keyword>
<evidence type="ECO:0000313" key="6">
    <source>
        <dbReference type="Proteomes" id="UP000346198"/>
    </source>
</evidence>
<dbReference type="GO" id="GO:0016791">
    <property type="term" value="F:phosphatase activity"/>
    <property type="evidence" value="ECO:0007669"/>
    <property type="project" value="TreeGrafter"/>
</dbReference>
<dbReference type="PANTHER" id="PTHR43156">
    <property type="entry name" value="STAGE II SPORULATION PROTEIN E-RELATED"/>
    <property type="match status" value="1"/>
</dbReference>
<dbReference type="InterPro" id="IPR036457">
    <property type="entry name" value="PPM-type-like_dom_sf"/>
</dbReference>
<evidence type="ECO:0000256" key="1">
    <source>
        <dbReference type="ARBA" id="ARBA00022801"/>
    </source>
</evidence>
<keyword evidence="1" id="KW-0378">Hydrolase</keyword>
<dbReference type="InterPro" id="IPR029016">
    <property type="entry name" value="GAF-like_dom_sf"/>
</dbReference>
<feature type="transmembrane region" description="Helical" evidence="2">
    <location>
        <begin position="6"/>
        <end position="28"/>
    </location>
</feature>
<dbReference type="Pfam" id="PF07228">
    <property type="entry name" value="SpoIIE"/>
    <property type="match status" value="1"/>
</dbReference>
<evidence type="ECO:0000259" key="3">
    <source>
        <dbReference type="SMART" id="SM00065"/>
    </source>
</evidence>
<dbReference type="Proteomes" id="UP000346198">
    <property type="component" value="Unassembled WGS sequence"/>
</dbReference>